<evidence type="ECO:0000256" key="1">
    <source>
        <dbReference type="ARBA" id="ARBA00000448"/>
    </source>
</evidence>
<keyword evidence="13 19" id="KW-0472">Membrane</keyword>
<feature type="domain" description="ABC transporter" evidence="20">
    <location>
        <begin position="990"/>
        <end position="1223"/>
    </location>
</feature>
<feature type="region of interest" description="Disordered" evidence="18">
    <location>
        <begin position="663"/>
        <end position="698"/>
    </location>
</feature>
<dbReference type="Proteomes" id="UP000044841">
    <property type="component" value="Unassembled WGS sequence"/>
</dbReference>
<comment type="catalytic activity">
    <reaction evidence="1">
        <text>Hydrolysis of terminal, non-reducing beta-D-glucosyl residues with release of beta-D-glucose.</text>
        <dbReference type="EC" id="3.2.1.21"/>
    </reaction>
</comment>
<dbReference type="Gene3D" id="3.40.50.300">
    <property type="entry name" value="P-loop containing nucleotide triphosphate hydrolases"/>
    <property type="match status" value="3"/>
</dbReference>
<keyword evidence="23" id="KW-1185">Reference proteome</keyword>
<evidence type="ECO:0000259" key="21">
    <source>
        <dbReference type="PROSITE" id="PS50929"/>
    </source>
</evidence>
<dbReference type="PRINTS" id="PR00131">
    <property type="entry name" value="GLHYDRLASE1"/>
</dbReference>
<keyword evidence="11 19" id="KW-1133">Transmembrane helix</keyword>
<dbReference type="InterPro" id="IPR036640">
    <property type="entry name" value="ABC1_TM_sf"/>
</dbReference>
<dbReference type="PANTHER" id="PTHR24223">
    <property type="entry name" value="ATP-BINDING CASSETTE SUB-FAMILY C"/>
    <property type="match status" value="1"/>
</dbReference>
<dbReference type="InterPro" id="IPR027417">
    <property type="entry name" value="P-loop_NTPase"/>
</dbReference>
<evidence type="ECO:0000256" key="9">
    <source>
        <dbReference type="ARBA" id="ARBA00022801"/>
    </source>
</evidence>
<evidence type="ECO:0000256" key="13">
    <source>
        <dbReference type="ARBA" id="ARBA00023136"/>
    </source>
</evidence>
<feature type="compositionally biased region" description="Polar residues" evidence="18">
    <location>
        <begin position="1317"/>
        <end position="1339"/>
    </location>
</feature>
<dbReference type="FunFam" id="3.40.50.300:FF:000565">
    <property type="entry name" value="ABC bile acid transporter"/>
    <property type="match status" value="1"/>
</dbReference>
<accession>A0A0K6FTC5</accession>
<sequence>MAAVDTTVSSARIPCRCPDNAIGKRLVCRTLQAPDLWRVRAEDEAGPLGRSLDEGWARRLEGSKASSEERTKCRWLGFNSRNGNEPSLALAVNDVLGRRFWMGGVIKVIGDICQLMTPLLIKAIIQFAQERSGGGPSAPQIGQGIGLAIGLTLLTVCSSVCTHQFFWRSMTTGVAARAALVAYLSSRGLHFGPEEPKHDIVNHVSADISRVVFCAQWLHAIWTTPIQISVCFTLLCIQLGPAALAGLALFALLIPIQKALMSYQICIRKKSMVHTRARVSLLRELLGSMKIVKVCVYETYFEDRLNKARAQELEGNRGLIYIKAAHQAVAFAIPTLAAVLSFITYAATHDERLDPAVVFPSMVWFQMLRQPLLFLPRALSSVVDAENALGRLKPVFLTEATGTRLQINPDQESALVVEDAEWVWYHQTSAKSNSGEGEKQGKANNGDAQQGRSKGQGPTKTVSFRVTDVTLSIPRGSVVGIVGPIGSGKSSLLLGLLGEMPRTRGNIGEKGNNLSGGQKQALYDDSAGMFLLDDPLSAVDAHVGHALFHNAILNNLKARGKTVILVTHALQFLPAVDQVYTLEKVYLPLAENPEDHTKDVELPENQITLVNGQPSTSLPPTRGIELSRIAEHGTYDQLLCAGGAFAKLVEEFGKGESCKNDKNVHTVNGLRGQSKTKPKGNRKTAGTRGSEGKSTKASKRTTGLVGWSVNNYWLVWWQNDSFNQSPRIYMIGFAALGVGYSVFALSMGVALGYLSYECSKRLHSQALDRVLHAPMSFFDTTSQGKILSVFGKDVNVNDSSLPDSIRMFIFTISSVITSVVSITILEYYFVVIATTVLIFYWCLAAFYRPSAHELKRIEFDLRSLLYSRLSQSLTRLATIRAYGKVDYFLKDNEYHIDLQNRALLLTCTGVMSVVGVHGISPSGIGLVLLALTGLVQTMGMMTKQSAEVENHMDSVERLLQYTSDGDIPQEKPYVLIDNAPPKSWPNHGAIEFRDLVMNYRPGLPPVLRGVCLNVRGGEKIGVVGRTGAGKSSLMAALFRIIELTSGSILIDGLDISQMGLSALRSKIGIIPQEAGIFSGTIRSNIDPFDEYDDATLHDALRRSHLLGQSTSSLSLDSPITAEGGNLSIGQRSLLSLARALVKQSKILVLDEATASVDLETDSKIQMTIKTEFADRTLLCIAHRLRTIINYDRIVVMDQGQIVEKIAFVPPTLPEHVPVKLESVTESPSDDQLTKVHSAIRAYEQFSNVPSMFDPRVSMMLSQHMFELQMARYIQHVSQTPLALQPIEPARPPTRPPSSVVSERQETATPKTAEEGSSVGSPTINAGTGAKTPTPSAQEQETTRLVRDPELSSTLQESNHLVERLGETMDNISKVLVGIQHSLIRGLKSGREHCEDYQTDALTNKRGELPVMCGLPALRFKWKVSTMPLPSNFLYGYATAAYQIEGGRTDGKGDSIWDTFVHQEGKITNGETGDIACDSYTHYKEDVALLKQFGATTYRFSISWSRVIPLGGRNDPVNEAGIKYYNNLIDELVKEGIAPMVTLYHWDLPQALEDKYSGWLNKEEVSADFERYARVCFERFGDRVKHWITLNEPWCAASWGYATGWMAPGRTSDRKKNPVGDTKTEPWIVGHSLLVSHAKAVKLYREEFKPSQKGQIGITLNCDWAEPYDESPEAKDAASRRLDMNLGWFADPIYLGSYPESMKRMLGSRIPNFTPEEQSLVLNSSDFFGLNSYTTNLIKAPTSSNTEVAPDASLTGKAIADQIPDSSTLEAFACVPDTQIGRDGKLIGRQGEAPWLVSCPWGFRKLLRYINEKYIRDSGLVIMITEQGYPVWREYELPLDKIIDDKDRQEYFAGYLGEVLGAVEEDGIKIGSYVAWTLIDNFEWAAGFNQRFGSAYIDHKNGHKRIPKDSGKWLGEWFKKNIAK</sequence>
<dbReference type="InterPro" id="IPR033132">
    <property type="entry name" value="GH_1_N_CS"/>
</dbReference>
<feature type="domain" description="ABC transmembrane type-1" evidence="21">
    <location>
        <begin position="729"/>
        <end position="904"/>
    </location>
</feature>
<feature type="region of interest" description="Disordered" evidence="18">
    <location>
        <begin position="1285"/>
        <end position="1354"/>
    </location>
</feature>
<evidence type="ECO:0000256" key="11">
    <source>
        <dbReference type="ARBA" id="ARBA00022989"/>
    </source>
</evidence>
<feature type="region of interest" description="Disordered" evidence="18">
    <location>
        <begin position="430"/>
        <end position="461"/>
    </location>
</feature>
<dbReference type="SMART" id="SM00382">
    <property type="entry name" value="AAA"/>
    <property type="match status" value="2"/>
</dbReference>
<evidence type="ECO:0000256" key="2">
    <source>
        <dbReference type="ARBA" id="ARBA00004141"/>
    </source>
</evidence>
<evidence type="ECO:0000256" key="12">
    <source>
        <dbReference type="ARBA" id="ARBA00023001"/>
    </source>
</evidence>
<keyword evidence="15" id="KW-0326">Glycosidase</keyword>
<evidence type="ECO:0000256" key="4">
    <source>
        <dbReference type="ARBA" id="ARBA00010838"/>
    </source>
</evidence>
<dbReference type="PANTHER" id="PTHR24223:SF456">
    <property type="entry name" value="MULTIDRUG RESISTANCE-ASSOCIATED PROTEIN LETHAL(2)03659"/>
    <property type="match status" value="1"/>
</dbReference>
<evidence type="ECO:0000256" key="15">
    <source>
        <dbReference type="ARBA" id="ARBA00023295"/>
    </source>
</evidence>
<dbReference type="PROSITE" id="PS50893">
    <property type="entry name" value="ABC_TRANSPORTER_2"/>
    <property type="match status" value="1"/>
</dbReference>
<evidence type="ECO:0000256" key="6">
    <source>
        <dbReference type="ARBA" id="ARBA00022448"/>
    </source>
</evidence>
<keyword evidence="16" id="KW-0624">Polysaccharide degradation</keyword>
<evidence type="ECO:0000256" key="19">
    <source>
        <dbReference type="SAM" id="Phobius"/>
    </source>
</evidence>
<keyword evidence="8" id="KW-0547">Nucleotide-binding</keyword>
<protein>
    <recommendedName>
        <fullName evidence="5">beta-glucosidase</fullName>
        <ecNumber evidence="5">3.2.1.21</ecNumber>
    </recommendedName>
</protein>
<dbReference type="EMBL" id="CYGV01000813">
    <property type="protein sequence ID" value="CUA69486.1"/>
    <property type="molecule type" value="Genomic_DNA"/>
</dbReference>
<dbReference type="GO" id="GO:0016020">
    <property type="term" value="C:membrane"/>
    <property type="evidence" value="ECO:0007669"/>
    <property type="project" value="UniProtKB-SubCell"/>
</dbReference>
<evidence type="ECO:0000313" key="23">
    <source>
        <dbReference type="Proteomes" id="UP000044841"/>
    </source>
</evidence>
<dbReference type="EC" id="3.2.1.21" evidence="5"/>
<dbReference type="Pfam" id="PF00232">
    <property type="entry name" value="Glyco_hydro_1"/>
    <property type="match status" value="1"/>
</dbReference>
<evidence type="ECO:0000256" key="3">
    <source>
        <dbReference type="ARBA" id="ARBA00009726"/>
    </source>
</evidence>
<dbReference type="GO" id="GO:0016887">
    <property type="term" value="F:ATP hydrolysis activity"/>
    <property type="evidence" value="ECO:0007669"/>
    <property type="project" value="InterPro"/>
</dbReference>
<dbReference type="GO" id="GO:0080079">
    <property type="term" value="F:cellobiose glucosidase activity"/>
    <property type="evidence" value="ECO:0007669"/>
    <property type="project" value="UniProtKB-ARBA"/>
</dbReference>
<dbReference type="InterPro" id="IPR017853">
    <property type="entry name" value="GH"/>
</dbReference>
<feature type="transmembrane region" description="Helical" evidence="19">
    <location>
        <begin position="805"/>
        <end position="822"/>
    </location>
</feature>
<gene>
    <name evidence="22" type="ORF">RSOLAG22IIIB_08493</name>
</gene>
<dbReference type="Gene3D" id="1.20.1560.10">
    <property type="entry name" value="ABC transporter type 1, transmembrane domain"/>
    <property type="match status" value="2"/>
</dbReference>
<evidence type="ECO:0000259" key="20">
    <source>
        <dbReference type="PROSITE" id="PS50893"/>
    </source>
</evidence>
<evidence type="ECO:0000313" key="22">
    <source>
        <dbReference type="EMBL" id="CUA69486.1"/>
    </source>
</evidence>
<evidence type="ECO:0000256" key="7">
    <source>
        <dbReference type="ARBA" id="ARBA00022692"/>
    </source>
</evidence>
<dbReference type="PROSITE" id="PS50929">
    <property type="entry name" value="ABC_TM1F"/>
    <property type="match status" value="2"/>
</dbReference>
<dbReference type="InterPro" id="IPR003439">
    <property type="entry name" value="ABC_transporter-like_ATP-bd"/>
</dbReference>
<feature type="compositionally biased region" description="Polar residues" evidence="18">
    <location>
        <begin position="442"/>
        <end position="461"/>
    </location>
</feature>
<dbReference type="SUPFAM" id="SSF90123">
    <property type="entry name" value="ABC transporter transmembrane region"/>
    <property type="match status" value="2"/>
</dbReference>
<dbReference type="GO" id="GO:0030245">
    <property type="term" value="P:cellulose catabolic process"/>
    <property type="evidence" value="ECO:0007669"/>
    <property type="project" value="UniProtKB-KW"/>
</dbReference>
<dbReference type="CDD" id="cd18597">
    <property type="entry name" value="ABC_6TM_YOR1_D1_like"/>
    <property type="match status" value="1"/>
</dbReference>
<feature type="transmembrane region" description="Helical" evidence="19">
    <location>
        <begin position="902"/>
        <end position="935"/>
    </location>
</feature>
<dbReference type="InterPro" id="IPR001360">
    <property type="entry name" value="Glyco_hydro_1"/>
</dbReference>
<dbReference type="Gene3D" id="3.20.20.80">
    <property type="entry name" value="Glycosidases"/>
    <property type="match status" value="1"/>
</dbReference>
<keyword evidence="12" id="KW-0136">Cellulose degradation</keyword>
<keyword evidence="6" id="KW-0813">Transport</keyword>
<evidence type="ECO:0000256" key="16">
    <source>
        <dbReference type="ARBA" id="ARBA00023326"/>
    </source>
</evidence>
<comment type="similarity">
    <text evidence="4">Belongs to the glycosyl hydrolase 1 family.</text>
</comment>
<dbReference type="SUPFAM" id="SSF52540">
    <property type="entry name" value="P-loop containing nucleoside triphosphate hydrolases"/>
    <property type="match status" value="2"/>
</dbReference>
<reference evidence="22 23" key="1">
    <citation type="submission" date="2015-07" db="EMBL/GenBank/DDBJ databases">
        <authorList>
            <person name="Noorani M."/>
        </authorList>
    </citation>
    <scope>NUCLEOTIDE SEQUENCE [LARGE SCALE GENOMIC DNA]</scope>
    <source>
        <strain evidence="22">BBA 69670</strain>
    </source>
</reference>
<evidence type="ECO:0000256" key="10">
    <source>
        <dbReference type="ARBA" id="ARBA00022840"/>
    </source>
</evidence>
<feature type="transmembrane region" description="Helical" evidence="19">
    <location>
        <begin position="232"/>
        <end position="254"/>
    </location>
</feature>
<comment type="subcellular location">
    <subcellularLocation>
        <location evidence="2">Membrane</location>
        <topology evidence="2">Multi-pass membrane protein</topology>
    </subcellularLocation>
</comment>
<dbReference type="SUPFAM" id="SSF51445">
    <property type="entry name" value="(Trans)glycosidases"/>
    <property type="match status" value="1"/>
</dbReference>
<dbReference type="GO" id="GO:0005524">
    <property type="term" value="F:ATP binding"/>
    <property type="evidence" value="ECO:0007669"/>
    <property type="project" value="UniProtKB-KW"/>
</dbReference>
<dbReference type="Pfam" id="PF00005">
    <property type="entry name" value="ABC_tran"/>
    <property type="match status" value="2"/>
</dbReference>
<dbReference type="FunFam" id="3.20.20.80:FF:000011">
    <property type="entry name" value="Cytosolic beta-glucosidase"/>
    <property type="match status" value="1"/>
</dbReference>
<evidence type="ECO:0000256" key="5">
    <source>
        <dbReference type="ARBA" id="ARBA00012744"/>
    </source>
</evidence>
<feature type="domain" description="ABC transmembrane type-1" evidence="21">
    <location>
        <begin position="101"/>
        <end position="384"/>
    </location>
</feature>
<comment type="similarity">
    <text evidence="3">Belongs to the ABC transporter superfamily. ABCC family. Conjugate transporter (TC 3.A.1.208) subfamily.</text>
</comment>
<comment type="function">
    <text evidence="17">Plays an important role in cellulose degradation. Shows hydrolytic activity against several glycosidic compounds.</text>
</comment>
<keyword evidence="10" id="KW-0067">ATP-binding</keyword>
<feature type="transmembrane region" description="Helical" evidence="19">
    <location>
        <begin position="728"/>
        <end position="754"/>
    </location>
</feature>
<evidence type="ECO:0000256" key="14">
    <source>
        <dbReference type="ARBA" id="ARBA00023277"/>
    </source>
</evidence>
<name>A0A0K6FTC5_9AGAM</name>
<dbReference type="InterPro" id="IPR011527">
    <property type="entry name" value="ABC1_TM_dom"/>
</dbReference>
<organism evidence="22 23">
    <name type="scientific">Rhizoctonia solani</name>
    <dbReference type="NCBI Taxonomy" id="456999"/>
    <lineage>
        <taxon>Eukaryota</taxon>
        <taxon>Fungi</taxon>
        <taxon>Dikarya</taxon>
        <taxon>Basidiomycota</taxon>
        <taxon>Agaricomycotina</taxon>
        <taxon>Agaricomycetes</taxon>
        <taxon>Cantharellales</taxon>
        <taxon>Ceratobasidiaceae</taxon>
        <taxon>Rhizoctonia</taxon>
    </lineage>
</organism>
<dbReference type="GO" id="GO:0140359">
    <property type="term" value="F:ABC-type transporter activity"/>
    <property type="evidence" value="ECO:0007669"/>
    <property type="project" value="InterPro"/>
</dbReference>
<dbReference type="InterPro" id="IPR003593">
    <property type="entry name" value="AAA+_ATPase"/>
</dbReference>
<proteinExistence type="inferred from homology"/>
<evidence type="ECO:0000256" key="18">
    <source>
        <dbReference type="SAM" id="MobiDB-lite"/>
    </source>
</evidence>
<dbReference type="CDD" id="cd03244">
    <property type="entry name" value="ABCC_MRP_domain2"/>
    <property type="match status" value="1"/>
</dbReference>
<keyword evidence="7 19" id="KW-0812">Transmembrane</keyword>
<keyword evidence="14" id="KW-0119">Carbohydrate metabolism</keyword>
<evidence type="ECO:0000256" key="17">
    <source>
        <dbReference type="ARBA" id="ARBA00056775"/>
    </source>
</evidence>
<evidence type="ECO:0000256" key="8">
    <source>
        <dbReference type="ARBA" id="ARBA00022741"/>
    </source>
</evidence>
<keyword evidence="9" id="KW-0378">Hydrolase</keyword>
<feature type="transmembrane region" description="Helical" evidence="19">
    <location>
        <begin position="828"/>
        <end position="847"/>
    </location>
</feature>
<dbReference type="PROSITE" id="PS00653">
    <property type="entry name" value="GLYCOSYL_HYDROL_F1_2"/>
    <property type="match status" value="1"/>
</dbReference>
<feature type="compositionally biased region" description="Basic and acidic residues" evidence="18">
    <location>
        <begin position="1340"/>
        <end position="1349"/>
    </location>
</feature>
<dbReference type="InterPro" id="IPR050173">
    <property type="entry name" value="ABC_transporter_C-like"/>
</dbReference>
<dbReference type="Pfam" id="PF00664">
    <property type="entry name" value="ABC_membrane"/>
    <property type="match status" value="2"/>
</dbReference>